<dbReference type="InterPro" id="IPR002938">
    <property type="entry name" value="FAD-bd"/>
</dbReference>
<evidence type="ECO:0000256" key="5">
    <source>
        <dbReference type="ARBA" id="ARBA00022827"/>
    </source>
</evidence>
<dbReference type="GO" id="GO:0004497">
    <property type="term" value="F:monooxygenase activity"/>
    <property type="evidence" value="ECO:0007669"/>
    <property type="project" value="UniProtKB-KW"/>
</dbReference>
<accession>A0A9J6PIZ1</accession>
<dbReference type="InterPro" id="IPR018168">
    <property type="entry name" value="Ubi_Hdrlase_CS"/>
</dbReference>
<keyword evidence="6" id="KW-0560">Oxidoreductase</keyword>
<dbReference type="InterPro" id="IPR036188">
    <property type="entry name" value="FAD/NAD-bd_sf"/>
</dbReference>
<dbReference type="FunFam" id="3.50.50.60:FF:000021">
    <property type="entry name" value="Ubiquinone biosynthesis monooxygenase COQ6"/>
    <property type="match status" value="1"/>
</dbReference>
<comment type="caution">
    <text evidence="9">The sequence shown here is derived from an EMBL/GenBank/DDBJ whole genome shotgun (WGS) entry which is preliminary data.</text>
</comment>
<keyword evidence="10" id="KW-1185">Reference proteome</keyword>
<dbReference type="PANTHER" id="PTHR43876">
    <property type="entry name" value="UBIQUINONE BIOSYNTHESIS MONOOXYGENASE COQ6, MITOCHONDRIAL"/>
    <property type="match status" value="1"/>
</dbReference>
<dbReference type="GO" id="GO:0110142">
    <property type="term" value="C:ubiquinone biosynthesis complex"/>
    <property type="evidence" value="ECO:0007669"/>
    <property type="project" value="UniProtKB-ARBA"/>
</dbReference>
<comment type="cofactor">
    <cofactor evidence="1">
        <name>FAD</name>
        <dbReference type="ChEBI" id="CHEBI:57692"/>
    </cofactor>
</comment>
<dbReference type="Gene3D" id="3.50.50.60">
    <property type="entry name" value="FAD/NAD(P)-binding domain"/>
    <property type="match status" value="2"/>
</dbReference>
<keyword evidence="7 9" id="KW-0503">Monooxygenase</keyword>
<evidence type="ECO:0000256" key="2">
    <source>
        <dbReference type="ARBA" id="ARBA00004749"/>
    </source>
</evidence>
<reference evidence="9" key="1">
    <citation type="submission" date="2022-06" db="EMBL/GenBank/DDBJ databases">
        <title>Isolation and Genomics of Futiania mangrovii gen. nov., sp. nov., a Rare and Metabolically-versatile member in the Class Alphaproteobacteria.</title>
        <authorList>
            <person name="Liu L."/>
            <person name="Huang W.-C."/>
            <person name="Pan J."/>
            <person name="Li J."/>
            <person name="Huang Y."/>
            <person name="Du H."/>
            <person name="Liu Y."/>
            <person name="Li M."/>
        </authorList>
    </citation>
    <scope>NUCLEOTIDE SEQUENCE</scope>
    <source>
        <strain evidence="9">FT118</strain>
    </source>
</reference>
<evidence type="ECO:0000256" key="6">
    <source>
        <dbReference type="ARBA" id="ARBA00023002"/>
    </source>
</evidence>
<evidence type="ECO:0000313" key="10">
    <source>
        <dbReference type="Proteomes" id="UP001055804"/>
    </source>
</evidence>
<dbReference type="RefSeq" id="WP_269332474.1">
    <property type="nucleotide sequence ID" value="NZ_JAMZFT010000002.1"/>
</dbReference>
<dbReference type="PROSITE" id="PS01304">
    <property type="entry name" value="UBIH"/>
    <property type="match status" value="1"/>
</dbReference>
<dbReference type="AlphaFoldDB" id="A0A9J6PIZ1"/>
<evidence type="ECO:0000256" key="1">
    <source>
        <dbReference type="ARBA" id="ARBA00001974"/>
    </source>
</evidence>
<evidence type="ECO:0000256" key="3">
    <source>
        <dbReference type="ARBA" id="ARBA00005349"/>
    </source>
</evidence>
<dbReference type="NCBIfam" id="TIGR01988">
    <property type="entry name" value="Ubi-OHases"/>
    <property type="match status" value="1"/>
</dbReference>
<proteinExistence type="inferred from homology"/>
<protein>
    <submittedName>
        <fullName evidence="9">FAD-dependent monooxygenase</fullName>
    </submittedName>
</protein>
<dbReference type="Pfam" id="PF01494">
    <property type="entry name" value="FAD_binding_3"/>
    <property type="match status" value="1"/>
</dbReference>
<organism evidence="9 10">
    <name type="scientific">Futiania mangrovi</name>
    <dbReference type="NCBI Taxonomy" id="2959716"/>
    <lineage>
        <taxon>Bacteria</taxon>
        <taxon>Pseudomonadati</taxon>
        <taxon>Pseudomonadota</taxon>
        <taxon>Alphaproteobacteria</taxon>
        <taxon>Futianiales</taxon>
        <taxon>Futianiaceae</taxon>
        <taxon>Futiania</taxon>
    </lineage>
</organism>
<dbReference type="Proteomes" id="UP001055804">
    <property type="component" value="Unassembled WGS sequence"/>
</dbReference>
<dbReference type="EMBL" id="JAMZFT010000002">
    <property type="protein sequence ID" value="MCP1336519.1"/>
    <property type="molecule type" value="Genomic_DNA"/>
</dbReference>
<keyword evidence="5" id="KW-0274">FAD</keyword>
<evidence type="ECO:0000256" key="7">
    <source>
        <dbReference type="ARBA" id="ARBA00023033"/>
    </source>
</evidence>
<dbReference type="InterPro" id="IPR010971">
    <property type="entry name" value="UbiH/COQ6"/>
</dbReference>
<name>A0A9J6PIZ1_9PROT</name>
<comment type="pathway">
    <text evidence="2">Cofactor biosynthesis; ubiquinone biosynthesis.</text>
</comment>
<keyword evidence="4" id="KW-0285">Flavoprotein</keyword>
<dbReference type="PANTHER" id="PTHR43876:SF7">
    <property type="entry name" value="UBIQUINONE BIOSYNTHESIS MONOOXYGENASE COQ6, MITOCHONDRIAL"/>
    <property type="match status" value="1"/>
</dbReference>
<dbReference type="GO" id="GO:0071949">
    <property type="term" value="F:FAD binding"/>
    <property type="evidence" value="ECO:0007669"/>
    <property type="project" value="InterPro"/>
</dbReference>
<evidence type="ECO:0000259" key="8">
    <source>
        <dbReference type="Pfam" id="PF01494"/>
    </source>
</evidence>
<dbReference type="SUPFAM" id="SSF51905">
    <property type="entry name" value="FAD/NAD(P)-binding domain"/>
    <property type="match status" value="1"/>
</dbReference>
<feature type="domain" description="FAD-binding" evidence="8">
    <location>
        <begin position="9"/>
        <end position="326"/>
    </location>
</feature>
<dbReference type="GO" id="GO:0016705">
    <property type="term" value="F:oxidoreductase activity, acting on paired donors, with incorporation or reduction of molecular oxygen"/>
    <property type="evidence" value="ECO:0007669"/>
    <property type="project" value="InterPro"/>
</dbReference>
<evidence type="ECO:0000256" key="4">
    <source>
        <dbReference type="ARBA" id="ARBA00022630"/>
    </source>
</evidence>
<sequence length="415" mass="44081">MPRKPASTETDVLIAGGGMAGLSLALALAQGGLSSTVVDALAPETVTDAGFDGRVSALAYAVCRMYRALGVWPHMAHHAQPINDIVVTDGTVRGGASPLFLHFDHREIGEEPLGHLVENRHIRLALFAAARDVSAITLIAPGRVTGYSATPDGVTGTLADGRQVHARLLAVCEGRQSALRAMAGIRTIGWSYRQTGIVTTVAHEKPHHGVAQEFFLPSGPFAILPMTGNRASLVWTERTELADALLALDAEDFAAELRARFGDYLGAVEPVGPRWSYPLSLQIATDMIAERVALVGDAAHGIHPIAGQGLNLGLRDVAALAEVMAQARGLGLDPGAFDTLERYAQWRRFDTVSLAAVTDVLNRLFSNDIGPVRLVRDVGLWAAGQAAPLRRFFMRHAGGDVGDLPKLLRGDSLAA</sequence>
<gene>
    <name evidence="9" type="ORF">NJQ99_08880</name>
</gene>
<comment type="similarity">
    <text evidence="3">Belongs to the UbiH/COQ6 family.</text>
</comment>
<evidence type="ECO:0000313" key="9">
    <source>
        <dbReference type="EMBL" id="MCP1336519.1"/>
    </source>
</evidence>
<dbReference type="InterPro" id="IPR051205">
    <property type="entry name" value="UbiH/COQ6_monooxygenase"/>
</dbReference>
<dbReference type="PRINTS" id="PR00420">
    <property type="entry name" value="RNGMNOXGNASE"/>
</dbReference>
<dbReference type="GO" id="GO:0006744">
    <property type="term" value="P:ubiquinone biosynthetic process"/>
    <property type="evidence" value="ECO:0007669"/>
    <property type="project" value="InterPro"/>
</dbReference>